<dbReference type="PRINTS" id="PR00368">
    <property type="entry name" value="FADPNR"/>
</dbReference>
<dbReference type="EMBL" id="JAPFQA010000025">
    <property type="protein sequence ID" value="MCZ8548348.1"/>
    <property type="molecule type" value="Genomic_DNA"/>
</dbReference>
<evidence type="ECO:0000313" key="7">
    <source>
        <dbReference type="EMBL" id="MCZ8548348.1"/>
    </source>
</evidence>
<evidence type="ECO:0000256" key="3">
    <source>
        <dbReference type="ARBA" id="ARBA00022827"/>
    </source>
</evidence>
<dbReference type="InterPro" id="IPR028202">
    <property type="entry name" value="Reductase_C"/>
</dbReference>
<dbReference type="PRINTS" id="PR00411">
    <property type="entry name" value="PNDRDTASEI"/>
</dbReference>
<feature type="domain" description="FAD/NAD(P)-binding" evidence="5">
    <location>
        <begin position="7"/>
        <end position="301"/>
    </location>
</feature>
<dbReference type="PANTHER" id="PTHR43557">
    <property type="entry name" value="APOPTOSIS-INDUCING FACTOR 1"/>
    <property type="match status" value="1"/>
</dbReference>
<evidence type="ECO:0000313" key="8">
    <source>
        <dbReference type="Proteomes" id="UP001152178"/>
    </source>
</evidence>
<dbReference type="SUPFAM" id="SSF55424">
    <property type="entry name" value="FAD/NAD-linked reductases, dimerisation (C-terminal) domain"/>
    <property type="match status" value="1"/>
</dbReference>
<dbReference type="Proteomes" id="UP001152178">
    <property type="component" value="Unassembled WGS sequence"/>
</dbReference>
<keyword evidence="3" id="KW-0274">FAD</keyword>
<dbReference type="PANTHER" id="PTHR43557:SF2">
    <property type="entry name" value="RIESKE DOMAIN-CONTAINING PROTEIN-RELATED"/>
    <property type="match status" value="1"/>
</dbReference>
<comment type="cofactor">
    <cofactor evidence="1">
        <name>FAD</name>
        <dbReference type="ChEBI" id="CHEBI:57692"/>
    </cofactor>
</comment>
<dbReference type="Gene3D" id="3.50.50.60">
    <property type="entry name" value="FAD/NAD(P)-binding domain"/>
    <property type="match status" value="2"/>
</dbReference>
<sequence>MRPPRTISIVGGGHAAAQVVASLREEGYDGRLVLFNAEPQLPYHRPPLSKDFLKSAEPQLKLIRSQAFYQTAGVDLAIGRSVTAIDAGARRLVLAGGTSHSFDAVVLCTGARPRRPALEGTHLRGVMSLRNAEDALGIRSRIAAGSSVVILGGGFIGLEISAVLSELGLSVTIVEAADRVLAPAVAPEIGRFLEHLQRSWGVDIRLNSGANRLLGSDAVEAVELADGEILPAEMVIVAAGCDPNVDLAVAAGLACADGVLVDRSMRTSRLGILAAGDCVRGPRAGIADPIRLGSVQSAMEQARIAARTVVAKATPDQAVPWFWSDQRGTKLLMAGLAAGATREVVRGNVEEGRFSVFLFKDEHLAAIHSVNAASDHMAARRALAANLLITPDQVRDPAFDLQAWSQGDRDGGRSIQ</sequence>
<dbReference type="Gene3D" id="3.30.390.30">
    <property type="match status" value="1"/>
</dbReference>
<accession>A0ABT4R3E1</accession>
<dbReference type="Pfam" id="PF14759">
    <property type="entry name" value="Reductase_C"/>
    <property type="match status" value="1"/>
</dbReference>
<reference evidence="7" key="1">
    <citation type="submission" date="2022-11" db="EMBL/GenBank/DDBJ databases">
        <authorList>
            <person name="Coimbra C."/>
        </authorList>
    </citation>
    <scope>NUCLEOTIDE SEQUENCE</scope>
    <source>
        <strain evidence="7">Jales19</strain>
    </source>
</reference>
<dbReference type="RefSeq" id="WP_269908602.1">
    <property type="nucleotide sequence ID" value="NZ_JAPFQA010000025.1"/>
</dbReference>
<evidence type="ECO:0000259" key="6">
    <source>
        <dbReference type="Pfam" id="PF14759"/>
    </source>
</evidence>
<evidence type="ECO:0000259" key="5">
    <source>
        <dbReference type="Pfam" id="PF07992"/>
    </source>
</evidence>
<keyword evidence="8" id="KW-1185">Reference proteome</keyword>
<dbReference type="InterPro" id="IPR036188">
    <property type="entry name" value="FAD/NAD-bd_sf"/>
</dbReference>
<dbReference type="InterPro" id="IPR050446">
    <property type="entry name" value="FAD-oxidoreductase/Apoptosis"/>
</dbReference>
<proteinExistence type="predicted"/>
<keyword evidence="4" id="KW-0560">Oxidoreductase</keyword>
<dbReference type="Pfam" id="PF07992">
    <property type="entry name" value="Pyr_redox_2"/>
    <property type="match status" value="1"/>
</dbReference>
<dbReference type="SUPFAM" id="SSF51905">
    <property type="entry name" value="FAD/NAD(P)-binding domain"/>
    <property type="match status" value="2"/>
</dbReference>
<comment type="caution">
    <text evidence="7">The sequence shown here is derived from an EMBL/GenBank/DDBJ whole genome shotgun (WGS) entry which is preliminary data.</text>
</comment>
<gene>
    <name evidence="7" type="ORF">OOJ09_29620</name>
</gene>
<name>A0ABT4R3E1_9HYPH</name>
<keyword evidence="2" id="KW-0285">Flavoprotein</keyword>
<dbReference type="InterPro" id="IPR023753">
    <property type="entry name" value="FAD/NAD-binding_dom"/>
</dbReference>
<evidence type="ECO:0000256" key="2">
    <source>
        <dbReference type="ARBA" id="ARBA00022630"/>
    </source>
</evidence>
<evidence type="ECO:0000256" key="1">
    <source>
        <dbReference type="ARBA" id="ARBA00001974"/>
    </source>
</evidence>
<feature type="domain" description="Reductase C-terminal" evidence="6">
    <location>
        <begin position="321"/>
        <end position="403"/>
    </location>
</feature>
<evidence type="ECO:0000256" key="4">
    <source>
        <dbReference type="ARBA" id="ARBA00023002"/>
    </source>
</evidence>
<dbReference type="InterPro" id="IPR016156">
    <property type="entry name" value="FAD/NAD-linked_Rdtase_dimer_sf"/>
</dbReference>
<protein>
    <submittedName>
        <fullName evidence="7">FAD-dependent oxidoreductase</fullName>
    </submittedName>
</protein>
<organism evidence="7 8">
    <name type="scientific">Mesorhizobium qingshengii</name>
    <dbReference type="NCBI Taxonomy" id="1165689"/>
    <lineage>
        <taxon>Bacteria</taxon>
        <taxon>Pseudomonadati</taxon>
        <taxon>Pseudomonadota</taxon>
        <taxon>Alphaproteobacteria</taxon>
        <taxon>Hyphomicrobiales</taxon>
        <taxon>Phyllobacteriaceae</taxon>
        <taxon>Mesorhizobium</taxon>
    </lineage>
</organism>